<sequence>MLSTNRVNDTRKSILNQSANILTILNLSSGFLALIFVTKGHVQLAIVLIFLAAIFDMYDGKVARSLNVTSDFGKQLDSLADLISFGVAPAILIYTNVLYEYSVVGLFFTVLYVLCGAIRLARFNVTTFTGSFQGLPIPAAGCTLAFAIFFMNYIPSVLFMFLMLGLALLMIGTFKVKKV</sequence>
<dbReference type="InterPro" id="IPR048254">
    <property type="entry name" value="CDP_ALCOHOL_P_TRANSF_CS"/>
</dbReference>
<accession>A0A927MHM7</accession>
<comment type="similarity">
    <text evidence="3 15">Belongs to the CDP-alcohol phosphatidyltransferase class-I family.</text>
</comment>
<keyword evidence="12" id="KW-0594">Phospholipid biosynthesis</keyword>
<dbReference type="GO" id="GO:0003882">
    <property type="term" value="F:CDP-diacylglycerol-serine O-phosphatidyltransferase activity"/>
    <property type="evidence" value="ECO:0007669"/>
    <property type="project" value="UniProtKB-EC"/>
</dbReference>
<evidence type="ECO:0000256" key="9">
    <source>
        <dbReference type="ARBA" id="ARBA00022989"/>
    </source>
</evidence>
<evidence type="ECO:0000256" key="16">
    <source>
        <dbReference type="SAM" id="Phobius"/>
    </source>
</evidence>
<evidence type="ECO:0000256" key="14">
    <source>
        <dbReference type="ARBA" id="ARBA00032361"/>
    </source>
</evidence>
<evidence type="ECO:0000256" key="5">
    <source>
        <dbReference type="ARBA" id="ARBA00017171"/>
    </source>
</evidence>
<gene>
    <name evidence="17" type="ORF">H4683_001016</name>
</gene>
<dbReference type="GO" id="GO:0016020">
    <property type="term" value="C:membrane"/>
    <property type="evidence" value="ECO:0007669"/>
    <property type="project" value="InterPro"/>
</dbReference>
<evidence type="ECO:0000313" key="18">
    <source>
        <dbReference type="Proteomes" id="UP000658225"/>
    </source>
</evidence>
<evidence type="ECO:0000256" key="3">
    <source>
        <dbReference type="ARBA" id="ARBA00010441"/>
    </source>
</evidence>
<feature type="transmembrane region" description="Helical" evidence="16">
    <location>
        <begin position="42"/>
        <end position="58"/>
    </location>
</feature>
<dbReference type="RefSeq" id="WP_192597749.1">
    <property type="nucleotide sequence ID" value="NZ_JADBEL010000004.1"/>
</dbReference>
<keyword evidence="13" id="KW-1208">Phospholipid metabolism</keyword>
<dbReference type="EC" id="2.7.8.8" evidence="4"/>
<comment type="caution">
    <text evidence="17">The sequence shown here is derived from an EMBL/GenBank/DDBJ whole genome shotgun (WGS) entry which is preliminary data.</text>
</comment>
<dbReference type="GO" id="GO:0008654">
    <property type="term" value="P:phospholipid biosynthetic process"/>
    <property type="evidence" value="ECO:0007669"/>
    <property type="project" value="UniProtKB-KW"/>
</dbReference>
<evidence type="ECO:0000256" key="6">
    <source>
        <dbReference type="ARBA" id="ARBA00022516"/>
    </source>
</evidence>
<reference evidence="17" key="1">
    <citation type="submission" date="2020-10" db="EMBL/GenBank/DDBJ databases">
        <title>Genomic Encyclopedia of Type Strains, Phase IV (KMG-IV): sequencing the most valuable type-strain genomes for metagenomic binning, comparative biology and taxonomic classification.</title>
        <authorList>
            <person name="Goeker M."/>
        </authorList>
    </citation>
    <scope>NUCLEOTIDE SEQUENCE</scope>
    <source>
        <strain evidence="17">DSM 13886</strain>
    </source>
</reference>
<evidence type="ECO:0000313" key="17">
    <source>
        <dbReference type="EMBL" id="MBE1553941.1"/>
    </source>
</evidence>
<keyword evidence="9 16" id="KW-1133">Transmembrane helix</keyword>
<evidence type="ECO:0000256" key="1">
    <source>
        <dbReference type="ARBA" id="ARBA00000287"/>
    </source>
</evidence>
<comment type="catalytic activity">
    <reaction evidence="1">
        <text>a CDP-1,2-diacyl-sn-glycerol + L-serine = a 1,2-diacyl-sn-glycero-3-phospho-L-serine + CMP + H(+)</text>
        <dbReference type="Rhea" id="RHEA:16913"/>
        <dbReference type="ChEBI" id="CHEBI:15378"/>
        <dbReference type="ChEBI" id="CHEBI:33384"/>
        <dbReference type="ChEBI" id="CHEBI:57262"/>
        <dbReference type="ChEBI" id="CHEBI:58332"/>
        <dbReference type="ChEBI" id="CHEBI:60377"/>
        <dbReference type="EC" id="2.7.8.8"/>
    </reaction>
</comment>
<dbReference type="AlphaFoldDB" id="A0A927MHM7"/>
<evidence type="ECO:0000256" key="11">
    <source>
        <dbReference type="ARBA" id="ARBA00023136"/>
    </source>
</evidence>
<dbReference type="EMBL" id="JADBEL010000004">
    <property type="protein sequence ID" value="MBE1553941.1"/>
    <property type="molecule type" value="Genomic_DNA"/>
</dbReference>
<dbReference type="InterPro" id="IPR000462">
    <property type="entry name" value="CDP-OH_P_trans"/>
</dbReference>
<proteinExistence type="inferred from homology"/>
<comment type="subcellular location">
    <subcellularLocation>
        <location evidence="2">Endomembrane system</location>
        <topology evidence="2">Multi-pass membrane protein</topology>
    </subcellularLocation>
</comment>
<dbReference type="InterPro" id="IPR050324">
    <property type="entry name" value="CDP-alcohol_PTase-I"/>
</dbReference>
<keyword evidence="10" id="KW-0443">Lipid metabolism</keyword>
<evidence type="ECO:0000256" key="10">
    <source>
        <dbReference type="ARBA" id="ARBA00023098"/>
    </source>
</evidence>
<organism evidence="17 18">
    <name type="scientific">Sporosarcina limicola</name>
    <dbReference type="NCBI Taxonomy" id="34101"/>
    <lineage>
        <taxon>Bacteria</taxon>
        <taxon>Bacillati</taxon>
        <taxon>Bacillota</taxon>
        <taxon>Bacilli</taxon>
        <taxon>Bacillales</taxon>
        <taxon>Caryophanaceae</taxon>
        <taxon>Sporosarcina</taxon>
    </lineage>
</organism>
<dbReference type="PANTHER" id="PTHR14269:SF61">
    <property type="entry name" value="CDP-DIACYLGLYCEROL--SERINE O-PHOSPHATIDYLTRANSFERASE"/>
    <property type="match status" value="1"/>
</dbReference>
<name>A0A927MHM7_9BACL</name>
<dbReference type="GO" id="GO:0012505">
    <property type="term" value="C:endomembrane system"/>
    <property type="evidence" value="ECO:0007669"/>
    <property type="project" value="UniProtKB-SubCell"/>
</dbReference>
<keyword evidence="7 15" id="KW-0808">Transferase</keyword>
<keyword evidence="11 16" id="KW-0472">Membrane</keyword>
<keyword evidence="6" id="KW-0444">Lipid biosynthesis</keyword>
<feature type="transmembrane region" description="Helical" evidence="16">
    <location>
        <begin position="103"/>
        <end position="121"/>
    </location>
</feature>
<feature type="transmembrane region" description="Helical" evidence="16">
    <location>
        <begin position="157"/>
        <end position="176"/>
    </location>
</feature>
<dbReference type="Proteomes" id="UP000658225">
    <property type="component" value="Unassembled WGS sequence"/>
</dbReference>
<evidence type="ECO:0000256" key="4">
    <source>
        <dbReference type="ARBA" id="ARBA00013174"/>
    </source>
</evidence>
<evidence type="ECO:0000256" key="15">
    <source>
        <dbReference type="RuleBase" id="RU003750"/>
    </source>
</evidence>
<evidence type="ECO:0000256" key="2">
    <source>
        <dbReference type="ARBA" id="ARBA00004127"/>
    </source>
</evidence>
<dbReference type="Gene3D" id="1.20.120.1760">
    <property type="match status" value="1"/>
</dbReference>
<evidence type="ECO:0000256" key="7">
    <source>
        <dbReference type="ARBA" id="ARBA00022679"/>
    </source>
</evidence>
<feature type="transmembrane region" description="Helical" evidence="16">
    <location>
        <begin position="133"/>
        <end position="151"/>
    </location>
</feature>
<dbReference type="InterPro" id="IPR043130">
    <property type="entry name" value="CDP-OH_PTrfase_TM_dom"/>
</dbReference>
<dbReference type="PROSITE" id="PS00379">
    <property type="entry name" value="CDP_ALCOHOL_P_TRANSF"/>
    <property type="match status" value="1"/>
</dbReference>
<keyword evidence="8 16" id="KW-0812">Transmembrane</keyword>
<evidence type="ECO:0000256" key="12">
    <source>
        <dbReference type="ARBA" id="ARBA00023209"/>
    </source>
</evidence>
<keyword evidence="18" id="KW-1185">Reference proteome</keyword>
<protein>
    <recommendedName>
        <fullName evidence="5">CDP-diacylglycerol--serine O-phosphatidyltransferase</fullName>
        <ecNumber evidence="4">2.7.8.8</ecNumber>
    </recommendedName>
    <alternativeName>
        <fullName evidence="14">Phosphatidylserine synthase</fullName>
    </alternativeName>
</protein>
<dbReference type="PANTHER" id="PTHR14269">
    <property type="entry name" value="CDP-DIACYLGLYCEROL--GLYCEROL-3-PHOSPHATE 3-PHOSPHATIDYLTRANSFERASE-RELATED"/>
    <property type="match status" value="1"/>
</dbReference>
<evidence type="ECO:0000256" key="8">
    <source>
        <dbReference type="ARBA" id="ARBA00022692"/>
    </source>
</evidence>
<evidence type="ECO:0000256" key="13">
    <source>
        <dbReference type="ARBA" id="ARBA00023264"/>
    </source>
</evidence>
<dbReference type="NCBIfam" id="TIGR00473">
    <property type="entry name" value="pssA"/>
    <property type="match status" value="1"/>
</dbReference>
<dbReference type="InterPro" id="IPR004533">
    <property type="entry name" value="CDP-diaglyc--ser_O-PTrfase"/>
</dbReference>
<dbReference type="Pfam" id="PF01066">
    <property type="entry name" value="CDP-OH_P_transf"/>
    <property type="match status" value="1"/>
</dbReference>